<sequence length="207" mass="22595">MMYFHLATGLILSTLGMMSTPSSSPLIAAMPVAPAPATPLSSRNFGAPSSHGQILAPAPNATLTVGQPFNFTYSTWNNTMAGVPYDATQYVHVSLVTYGGRAPHGADEPKSSYNLTSYLAPSPSGGDLSVFFYIPQDALPANSTETRFFTYVSRPTRTYLFNHRKLKLNIRRRSFFQLETAEYQVGTSTWNLDGSPYLSSVEVQLAH</sequence>
<reference evidence="3" key="1">
    <citation type="submission" date="2016-09" db="EMBL/GenBank/DDBJ databases">
        <authorList>
            <person name="Jeantristanb JTB J.-T."/>
            <person name="Ricardo R."/>
        </authorList>
    </citation>
    <scope>NUCLEOTIDE SEQUENCE [LARGE SCALE GENOMIC DNA]</scope>
</reference>
<evidence type="ECO:0000313" key="3">
    <source>
        <dbReference type="Proteomes" id="UP000198372"/>
    </source>
</evidence>
<name>A0A238F5H6_9BASI</name>
<evidence type="ECO:0000256" key="1">
    <source>
        <dbReference type="SAM" id="SignalP"/>
    </source>
</evidence>
<feature type="signal peptide" evidence="1">
    <location>
        <begin position="1"/>
        <end position="16"/>
    </location>
</feature>
<accession>A0A238F5H6</accession>
<dbReference type="AlphaFoldDB" id="A0A238F5H6"/>
<dbReference type="OrthoDB" id="2537203at2759"/>
<evidence type="ECO:0000313" key="2">
    <source>
        <dbReference type="EMBL" id="SCV68277.1"/>
    </source>
</evidence>
<organism evidence="2 3">
    <name type="scientific">Microbotryum intermedium</name>
    <dbReference type="NCBI Taxonomy" id="269621"/>
    <lineage>
        <taxon>Eukaryota</taxon>
        <taxon>Fungi</taxon>
        <taxon>Dikarya</taxon>
        <taxon>Basidiomycota</taxon>
        <taxon>Pucciniomycotina</taxon>
        <taxon>Microbotryomycetes</taxon>
        <taxon>Microbotryales</taxon>
        <taxon>Microbotryaceae</taxon>
        <taxon>Microbotryum</taxon>
    </lineage>
</organism>
<protein>
    <submittedName>
        <fullName evidence="2">BQ2448_398 protein</fullName>
    </submittedName>
</protein>
<feature type="chain" id="PRO_5013348415" evidence="1">
    <location>
        <begin position="17"/>
        <end position="207"/>
    </location>
</feature>
<keyword evidence="3" id="KW-1185">Reference proteome</keyword>
<gene>
    <name evidence="2" type="ORF">BQ2448_398</name>
</gene>
<dbReference type="Proteomes" id="UP000198372">
    <property type="component" value="Unassembled WGS sequence"/>
</dbReference>
<keyword evidence="1" id="KW-0732">Signal</keyword>
<dbReference type="EMBL" id="FMSP01000003">
    <property type="protein sequence ID" value="SCV68277.1"/>
    <property type="molecule type" value="Genomic_DNA"/>
</dbReference>
<proteinExistence type="predicted"/>